<dbReference type="InterPro" id="IPR010290">
    <property type="entry name" value="TM_effector"/>
</dbReference>
<dbReference type="Pfam" id="PF05977">
    <property type="entry name" value="MFS_3"/>
    <property type="match status" value="1"/>
</dbReference>
<dbReference type="PANTHER" id="PTHR43266:SF2">
    <property type="entry name" value="MAJOR FACILITATOR SUPERFAMILY (MFS) PROFILE DOMAIN-CONTAINING PROTEIN"/>
    <property type="match status" value="1"/>
</dbReference>
<proteinExistence type="predicted"/>
<keyword evidence="2" id="KW-0813">Transport</keyword>
<feature type="transmembrane region" description="Helical" evidence="7">
    <location>
        <begin position="290"/>
        <end position="307"/>
    </location>
</feature>
<dbReference type="InterPro" id="IPR036259">
    <property type="entry name" value="MFS_trans_sf"/>
</dbReference>
<feature type="transmembrane region" description="Helical" evidence="7">
    <location>
        <begin position="105"/>
        <end position="127"/>
    </location>
</feature>
<dbReference type="SUPFAM" id="SSF103473">
    <property type="entry name" value="MFS general substrate transporter"/>
    <property type="match status" value="1"/>
</dbReference>
<dbReference type="CDD" id="cd06173">
    <property type="entry name" value="MFS_MefA_like"/>
    <property type="match status" value="1"/>
</dbReference>
<gene>
    <name evidence="9" type="ORF">ACFPET_07035</name>
</gene>
<evidence type="ECO:0000256" key="3">
    <source>
        <dbReference type="ARBA" id="ARBA00022475"/>
    </source>
</evidence>
<feature type="transmembrane region" description="Helical" evidence="7">
    <location>
        <begin position="381"/>
        <end position="399"/>
    </location>
</feature>
<evidence type="ECO:0000256" key="4">
    <source>
        <dbReference type="ARBA" id="ARBA00022692"/>
    </source>
</evidence>
<dbReference type="InterPro" id="IPR020846">
    <property type="entry name" value="MFS_dom"/>
</dbReference>
<feature type="transmembrane region" description="Helical" evidence="7">
    <location>
        <begin position="256"/>
        <end position="278"/>
    </location>
</feature>
<sequence length="420" mass="43703">MSFTSESRERYDSTDLSDLAGVAFLGGAALFTVQFSLVLGLQKEGLGTAAVALLIIVGTLPMVLLSKVAGRIADRFDSRRVLTLSGLLQASSITAMAFAESLPVLLALLFLTACGTAIMAPTQGALVPRMAEGSRLPKAIAMVQTGNLLGMAAGPAFAGFIIDAYSTQTALAIVAVAAFVRVGLIQMIRTRRFGGDAAPTATAEAPEPATSWKMRDDRLFFTAVLGFSTVIAVLCAANVLELFLVREVYGASESMYGLINGSWTGGMVLGALVAAAVIVRVSKDLDLSRMLLLCAGATALLFTAIAVELPSAWFLIPLYLVGGVLNAAQNASVQNLLARRVPDRFRGRAGARVQGTINAATLGGFGLGALITSVFTVQQSLIVLGLTGMAVVAVLLPVLKGTAAKRVDTARNRPEPVRAA</sequence>
<feature type="transmembrane region" description="Helical" evidence="7">
    <location>
        <begin position="313"/>
        <end position="337"/>
    </location>
</feature>
<feature type="transmembrane region" description="Helical" evidence="7">
    <location>
        <begin position="21"/>
        <end position="41"/>
    </location>
</feature>
<comment type="subcellular location">
    <subcellularLocation>
        <location evidence="1">Cell membrane</location>
        <topology evidence="1">Multi-pass membrane protein</topology>
    </subcellularLocation>
</comment>
<dbReference type="PANTHER" id="PTHR43266">
    <property type="entry name" value="MACROLIDE-EFFLUX PROTEIN"/>
    <property type="match status" value="1"/>
</dbReference>
<keyword evidence="6 7" id="KW-0472">Membrane</keyword>
<dbReference type="Gene3D" id="1.20.1250.20">
    <property type="entry name" value="MFS general substrate transporter like domains"/>
    <property type="match status" value="1"/>
</dbReference>
<feature type="transmembrane region" description="Helical" evidence="7">
    <location>
        <begin position="47"/>
        <end position="69"/>
    </location>
</feature>
<evidence type="ECO:0000313" key="9">
    <source>
        <dbReference type="EMBL" id="MFC4334947.1"/>
    </source>
</evidence>
<evidence type="ECO:0000256" key="1">
    <source>
        <dbReference type="ARBA" id="ARBA00004651"/>
    </source>
</evidence>
<keyword evidence="5 7" id="KW-1133">Transmembrane helix</keyword>
<feature type="transmembrane region" description="Helical" evidence="7">
    <location>
        <begin position="81"/>
        <end position="99"/>
    </location>
</feature>
<evidence type="ECO:0000313" key="10">
    <source>
        <dbReference type="Proteomes" id="UP001595823"/>
    </source>
</evidence>
<evidence type="ECO:0000256" key="5">
    <source>
        <dbReference type="ARBA" id="ARBA00022989"/>
    </source>
</evidence>
<name>A0ABV8TWB4_9ACTN</name>
<dbReference type="EMBL" id="JBHSDK010000010">
    <property type="protein sequence ID" value="MFC4334947.1"/>
    <property type="molecule type" value="Genomic_DNA"/>
</dbReference>
<feature type="domain" description="Major facilitator superfamily (MFS) profile" evidence="8">
    <location>
        <begin position="1"/>
        <end position="405"/>
    </location>
</feature>
<evidence type="ECO:0000256" key="6">
    <source>
        <dbReference type="ARBA" id="ARBA00023136"/>
    </source>
</evidence>
<evidence type="ECO:0000256" key="2">
    <source>
        <dbReference type="ARBA" id="ARBA00022448"/>
    </source>
</evidence>
<organism evidence="9 10">
    <name type="scientific">Salininema proteolyticum</name>
    <dbReference type="NCBI Taxonomy" id="1607685"/>
    <lineage>
        <taxon>Bacteria</taxon>
        <taxon>Bacillati</taxon>
        <taxon>Actinomycetota</taxon>
        <taxon>Actinomycetes</taxon>
        <taxon>Glycomycetales</taxon>
        <taxon>Glycomycetaceae</taxon>
        <taxon>Salininema</taxon>
    </lineage>
</organism>
<dbReference type="Proteomes" id="UP001595823">
    <property type="component" value="Unassembled WGS sequence"/>
</dbReference>
<dbReference type="PROSITE" id="PS50850">
    <property type="entry name" value="MFS"/>
    <property type="match status" value="1"/>
</dbReference>
<keyword evidence="3" id="KW-1003">Cell membrane</keyword>
<accession>A0ABV8TWB4</accession>
<feature type="transmembrane region" description="Helical" evidence="7">
    <location>
        <begin position="168"/>
        <end position="184"/>
    </location>
</feature>
<evidence type="ECO:0000256" key="7">
    <source>
        <dbReference type="SAM" id="Phobius"/>
    </source>
</evidence>
<dbReference type="RefSeq" id="WP_380619141.1">
    <property type="nucleotide sequence ID" value="NZ_JBHSDK010000010.1"/>
</dbReference>
<feature type="transmembrane region" description="Helical" evidence="7">
    <location>
        <begin position="357"/>
        <end position="375"/>
    </location>
</feature>
<keyword evidence="4 7" id="KW-0812">Transmembrane</keyword>
<protein>
    <submittedName>
        <fullName evidence="9">MFS transporter</fullName>
    </submittedName>
</protein>
<evidence type="ECO:0000259" key="8">
    <source>
        <dbReference type="PROSITE" id="PS50850"/>
    </source>
</evidence>
<feature type="transmembrane region" description="Helical" evidence="7">
    <location>
        <begin position="139"/>
        <end position="162"/>
    </location>
</feature>
<feature type="transmembrane region" description="Helical" evidence="7">
    <location>
        <begin position="219"/>
        <end position="244"/>
    </location>
</feature>
<reference evidence="10" key="1">
    <citation type="journal article" date="2019" name="Int. J. Syst. Evol. Microbiol.">
        <title>The Global Catalogue of Microorganisms (GCM) 10K type strain sequencing project: providing services to taxonomists for standard genome sequencing and annotation.</title>
        <authorList>
            <consortium name="The Broad Institute Genomics Platform"/>
            <consortium name="The Broad Institute Genome Sequencing Center for Infectious Disease"/>
            <person name="Wu L."/>
            <person name="Ma J."/>
        </authorList>
    </citation>
    <scope>NUCLEOTIDE SEQUENCE [LARGE SCALE GENOMIC DNA]</scope>
    <source>
        <strain evidence="10">IBRC-M 10908</strain>
    </source>
</reference>
<comment type="caution">
    <text evidence="9">The sequence shown here is derived from an EMBL/GenBank/DDBJ whole genome shotgun (WGS) entry which is preliminary data.</text>
</comment>
<keyword evidence="10" id="KW-1185">Reference proteome</keyword>